<accession>A0A2W7PF53</accession>
<evidence type="ECO:0000313" key="19">
    <source>
        <dbReference type="EMBL" id="PZX25953.1"/>
    </source>
</evidence>
<evidence type="ECO:0000259" key="18">
    <source>
        <dbReference type="Pfam" id="PF22461"/>
    </source>
</evidence>
<keyword evidence="8" id="KW-0625">Polysaccharide transport</keyword>
<feature type="signal peptide" evidence="15">
    <location>
        <begin position="1"/>
        <end position="23"/>
    </location>
</feature>
<evidence type="ECO:0000256" key="5">
    <source>
        <dbReference type="ARBA" id="ARBA00022597"/>
    </source>
</evidence>
<proteinExistence type="inferred from homology"/>
<evidence type="ECO:0000256" key="3">
    <source>
        <dbReference type="ARBA" id="ARBA00022448"/>
    </source>
</evidence>
<dbReference type="PANTHER" id="PTHR33619:SF3">
    <property type="entry name" value="POLYSACCHARIDE EXPORT PROTEIN GFCE-RELATED"/>
    <property type="match status" value="1"/>
</dbReference>
<dbReference type="Gene3D" id="3.10.560.10">
    <property type="entry name" value="Outer membrane lipoprotein wza domain like"/>
    <property type="match status" value="3"/>
</dbReference>
<evidence type="ECO:0000256" key="4">
    <source>
        <dbReference type="ARBA" id="ARBA00022452"/>
    </source>
</evidence>
<dbReference type="Gene3D" id="3.30.1950.10">
    <property type="entry name" value="wza like domain"/>
    <property type="match status" value="1"/>
</dbReference>
<evidence type="ECO:0000256" key="15">
    <source>
        <dbReference type="SAM" id="SignalP"/>
    </source>
</evidence>
<evidence type="ECO:0000256" key="1">
    <source>
        <dbReference type="ARBA" id="ARBA00004571"/>
    </source>
</evidence>
<dbReference type="GO" id="GO:0015288">
    <property type="term" value="F:porin activity"/>
    <property type="evidence" value="ECO:0007669"/>
    <property type="project" value="UniProtKB-KW"/>
</dbReference>
<dbReference type="GO" id="GO:0006811">
    <property type="term" value="P:monoatomic ion transport"/>
    <property type="evidence" value="ECO:0007669"/>
    <property type="project" value="UniProtKB-KW"/>
</dbReference>
<keyword evidence="6" id="KW-0812">Transmembrane</keyword>
<organism evidence="19 20">
    <name type="scientific">Cupriavidus phytorum</name>
    <dbReference type="NCBI Taxonomy" id="3024399"/>
    <lineage>
        <taxon>Bacteria</taxon>
        <taxon>Pseudomonadati</taxon>
        <taxon>Pseudomonadota</taxon>
        <taxon>Betaproteobacteria</taxon>
        <taxon>Burkholderiales</taxon>
        <taxon>Burkholderiaceae</taxon>
        <taxon>Cupriavidus</taxon>
    </lineage>
</organism>
<name>A0A2W7PF53_9BURK</name>
<evidence type="ECO:0000259" key="16">
    <source>
        <dbReference type="Pfam" id="PF02563"/>
    </source>
</evidence>
<dbReference type="EMBL" id="QKZN01000007">
    <property type="protein sequence ID" value="PZX25953.1"/>
    <property type="molecule type" value="Genomic_DNA"/>
</dbReference>
<keyword evidence="3" id="KW-0813">Transport</keyword>
<dbReference type="InterPro" id="IPR003715">
    <property type="entry name" value="Poly_export_N"/>
</dbReference>
<keyword evidence="20" id="KW-1185">Reference proteome</keyword>
<dbReference type="PANTHER" id="PTHR33619">
    <property type="entry name" value="POLYSACCHARIDE EXPORT PROTEIN GFCE-RELATED"/>
    <property type="match status" value="1"/>
</dbReference>
<comment type="similarity">
    <text evidence="2">Belongs to the BexD/CtrA/VexA family.</text>
</comment>
<dbReference type="Pfam" id="PF02563">
    <property type="entry name" value="Poly_export"/>
    <property type="match status" value="1"/>
</dbReference>
<dbReference type="GO" id="GO:0015159">
    <property type="term" value="F:polysaccharide transmembrane transporter activity"/>
    <property type="evidence" value="ECO:0007669"/>
    <property type="project" value="InterPro"/>
</dbReference>
<evidence type="ECO:0000256" key="13">
    <source>
        <dbReference type="ARBA" id="ARBA00023237"/>
    </source>
</evidence>
<dbReference type="AlphaFoldDB" id="A0A2W7PF53"/>
<feature type="domain" description="SLBB" evidence="18">
    <location>
        <begin position="193"/>
        <end position="270"/>
    </location>
</feature>
<evidence type="ECO:0000256" key="12">
    <source>
        <dbReference type="ARBA" id="ARBA00023139"/>
    </source>
</evidence>
<keyword evidence="7 15" id="KW-0732">Signal</keyword>
<dbReference type="InterPro" id="IPR019554">
    <property type="entry name" value="Soluble_ligand-bd"/>
</dbReference>
<dbReference type="Proteomes" id="UP000249638">
    <property type="component" value="Unassembled WGS sequence"/>
</dbReference>
<feature type="domain" description="Soluble ligand binding" evidence="17">
    <location>
        <begin position="487"/>
        <end position="533"/>
    </location>
</feature>
<dbReference type="Pfam" id="PF10531">
    <property type="entry name" value="SLBB"/>
    <property type="match status" value="1"/>
</dbReference>
<evidence type="ECO:0000256" key="9">
    <source>
        <dbReference type="ARBA" id="ARBA00023065"/>
    </source>
</evidence>
<evidence type="ECO:0000259" key="17">
    <source>
        <dbReference type="Pfam" id="PF10531"/>
    </source>
</evidence>
<sequence length="584" mass="62867">MLRRILAIAVAAASLAGAHGAHAQGGMRLPQSSAVGQMEYAALAAQGATTPSGAVVGNPGAIGGLATIPARADTPLPDSAPQNNDYTANMASDAFGAQLFTGAFSRDSASVFNPSHVISVGDRIQLRIWNGYNVDTVLTVDAGGNIVLPEIGPFRVQGITNGNLQTAVGNALRRVFASKVSIYASLLAAQPVRVYVTGAVRRPGMYDGTSSDSVLRYLDQAGGIDPDRGSFLDVAIKRGNQTLEVVNLYDFLLKGDLTSRQLNNGDVIFVQSRKKTVKVSGLAENAKRFEFLGEQARLDQIVRLAKPLPEATNVRVVRNTGTVRNVEYFPISQGNQIDLRNGDEIEFTADKRPGTITVRVEGEHTGPQEYVLPYGSRMGQLLSQVHFTQESDSESIQLFRQSVKARQKTLLGTTLKSLESSVLTARSGTAEEAQLRKEEAALVLQWVERAKKIEPSGQTLIAKSTTRNDLLLENGDILRVPVKDGLVLVSGEVLFPNAVAYDKSLDLDDFIQQAGGFSQNADTSRIIIAHRDGSFSDGKKDDAVKAGDEIMVLPKVDFKTRQFAKDVFQILYQIAISAKVVLGL</sequence>
<dbReference type="GO" id="GO:0009279">
    <property type="term" value="C:cell outer membrane"/>
    <property type="evidence" value="ECO:0007669"/>
    <property type="project" value="UniProtKB-SubCell"/>
</dbReference>
<evidence type="ECO:0000256" key="10">
    <source>
        <dbReference type="ARBA" id="ARBA00023114"/>
    </source>
</evidence>
<feature type="chain" id="PRO_5016110165" evidence="15">
    <location>
        <begin position="24"/>
        <end position="584"/>
    </location>
</feature>
<evidence type="ECO:0000256" key="6">
    <source>
        <dbReference type="ARBA" id="ARBA00022692"/>
    </source>
</evidence>
<dbReference type="InterPro" id="IPR049712">
    <property type="entry name" value="Poly_export"/>
</dbReference>
<comment type="subcellular location">
    <subcellularLocation>
        <location evidence="1">Cell outer membrane</location>
        <topology evidence="1">Multi-pass membrane protein</topology>
    </subcellularLocation>
</comment>
<protein>
    <submittedName>
        <fullName evidence="19">Protein involved in polysaccharide export with SLBB domain</fullName>
    </submittedName>
</protein>
<reference evidence="19" key="1">
    <citation type="submission" date="2018-06" db="EMBL/GenBank/DDBJ databases">
        <title>Genomic Encyclopedia of Type Strains, Phase IV (KMG-V): Genome sequencing to study the core and pangenomes of soil and plant-associated prokaryotes.</title>
        <authorList>
            <person name="Whitman W."/>
        </authorList>
    </citation>
    <scope>NUCLEOTIDE SEQUENCE [LARGE SCALE GENOMIC DNA]</scope>
    <source>
        <strain evidence="19">MLR2-44</strain>
    </source>
</reference>
<evidence type="ECO:0000256" key="11">
    <source>
        <dbReference type="ARBA" id="ARBA00023136"/>
    </source>
</evidence>
<keyword evidence="12" id="KW-0564">Palmitate</keyword>
<evidence type="ECO:0000256" key="7">
    <source>
        <dbReference type="ARBA" id="ARBA00022729"/>
    </source>
</evidence>
<keyword evidence="11" id="KW-0472">Membrane</keyword>
<evidence type="ECO:0000256" key="2">
    <source>
        <dbReference type="ARBA" id="ARBA00009450"/>
    </source>
</evidence>
<keyword evidence="4" id="KW-1134">Transmembrane beta strand</keyword>
<gene>
    <name evidence="19" type="ORF">C7416_10723</name>
</gene>
<keyword evidence="14" id="KW-0449">Lipoprotein</keyword>
<keyword evidence="9" id="KW-0406">Ion transport</keyword>
<comment type="caution">
    <text evidence="19">The sequence shown here is derived from an EMBL/GenBank/DDBJ whole genome shotgun (WGS) entry which is preliminary data.</text>
</comment>
<feature type="domain" description="Polysaccharide export protein N-terminal" evidence="16">
    <location>
        <begin position="115"/>
        <end position="182"/>
    </location>
</feature>
<keyword evidence="10" id="KW-0626">Porin</keyword>
<dbReference type="GO" id="GO:0046930">
    <property type="term" value="C:pore complex"/>
    <property type="evidence" value="ECO:0007669"/>
    <property type="project" value="UniProtKB-KW"/>
</dbReference>
<evidence type="ECO:0000313" key="20">
    <source>
        <dbReference type="Proteomes" id="UP000249638"/>
    </source>
</evidence>
<dbReference type="InterPro" id="IPR054765">
    <property type="entry name" value="SLBB_dom"/>
</dbReference>
<evidence type="ECO:0000256" key="8">
    <source>
        <dbReference type="ARBA" id="ARBA00023047"/>
    </source>
</evidence>
<dbReference type="Pfam" id="PF22461">
    <property type="entry name" value="SLBB_2"/>
    <property type="match status" value="1"/>
</dbReference>
<keyword evidence="5" id="KW-0762">Sugar transport</keyword>
<evidence type="ECO:0000256" key="14">
    <source>
        <dbReference type="ARBA" id="ARBA00023288"/>
    </source>
</evidence>
<keyword evidence="13" id="KW-0998">Cell outer membrane</keyword>